<dbReference type="Proteomes" id="UP000298347">
    <property type="component" value="Unassembled WGS sequence"/>
</dbReference>
<comment type="caution">
    <text evidence="1">The sequence shown here is derived from an EMBL/GenBank/DDBJ whole genome shotgun (WGS) entry which is preliminary data.</text>
</comment>
<dbReference type="RefSeq" id="WP_135349917.1">
    <property type="nucleotide sequence ID" value="NZ_SRJD01000030.1"/>
</dbReference>
<protein>
    <submittedName>
        <fullName evidence="1">Uncharacterized protein</fullName>
    </submittedName>
</protein>
<evidence type="ECO:0000313" key="1">
    <source>
        <dbReference type="EMBL" id="TGA96125.1"/>
    </source>
</evidence>
<sequence>MYEIELHKDAVDVRMDEAERTLNRLSLPSPPSHGKNHLMVTGVWQDGEAQMRKLLSEYLAGLHKNITDTQANISLLKRQDEVIQ</sequence>
<keyword evidence="2" id="KW-1185">Reference proteome</keyword>
<dbReference type="OrthoDB" id="2705701at2"/>
<name>A0A4Z0GHX1_9BACL</name>
<organism evidence="1 2">
    <name type="scientific">Sporolactobacillus shoreae</name>
    <dbReference type="NCBI Taxonomy" id="1465501"/>
    <lineage>
        <taxon>Bacteria</taxon>
        <taxon>Bacillati</taxon>
        <taxon>Bacillota</taxon>
        <taxon>Bacilli</taxon>
        <taxon>Bacillales</taxon>
        <taxon>Sporolactobacillaceae</taxon>
        <taxon>Sporolactobacillus</taxon>
    </lineage>
</organism>
<dbReference type="AlphaFoldDB" id="A0A4Z0GHX1"/>
<proteinExistence type="predicted"/>
<dbReference type="InterPro" id="IPR046318">
    <property type="entry name" value="DUF5344"/>
</dbReference>
<accession>A0A4Z0GHX1</accession>
<dbReference type="EMBL" id="SRJD01000030">
    <property type="protein sequence ID" value="TGA96125.1"/>
    <property type="molecule type" value="Genomic_DNA"/>
</dbReference>
<reference evidence="1 2" key="1">
    <citation type="journal article" date="2015" name="Int. J. Syst. Evol. Microbiol.">
        <title>Sporolactobacillus shoreae sp. nov. and Sporolactobacillus spathodeae sp. nov., two spore-forming lactic acid bacteria isolated from tree barks in Thailand.</title>
        <authorList>
            <person name="Thamacharoensuk T."/>
            <person name="Kitahara M."/>
            <person name="Ohkuma M."/>
            <person name="Thongchul N."/>
            <person name="Tanasupawat S."/>
        </authorList>
    </citation>
    <scope>NUCLEOTIDE SEQUENCE [LARGE SCALE GENOMIC DNA]</scope>
    <source>
        <strain evidence="1 2">BK92</strain>
    </source>
</reference>
<gene>
    <name evidence="1" type="ORF">E4665_16590</name>
</gene>
<evidence type="ECO:0000313" key="2">
    <source>
        <dbReference type="Proteomes" id="UP000298347"/>
    </source>
</evidence>
<dbReference type="Pfam" id="PF17279">
    <property type="entry name" value="DUF5344"/>
    <property type="match status" value="1"/>
</dbReference>